<dbReference type="Pfam" id="PF21688">
    <property type="entry name" value="FAD-depend_C"/>
    <property type="match status" value="1"/>
</dbReference>
<dbReference type="InterPro" id="IPR028348">
    <property type="entry name" value="FAD-binding_protein"/>
</dbReference>
<dbReference type="SUPFAM" id="SSF51905">
    <property type="entry name" value="FAD/NAD(P)-binding domain"/>
    <property type="match status" value="1"/>
</dbReference>
<protein>
    <submittedName>
        <fullName evidence="3">FAD-dependent monooxygenase</fullName>
    </submittedName>
</protein>
<keyword evidence="3" id="KW-0503">Monooxygenase</keyword>
<evidence type="ECO:0000259" key="1">
    <source>
        <dbReference type="Pfam" id="PF01494"/>
    </source>
</evidence>
<dbReference type="Proteomes" id="UP000823914">
    <property type="component" value="Unassembled WGS sequence"/>
</dbReference>
<dbReference type="Pfam" id="PF01494">
    <property type="entry name" value="FAD_binding_3"/>
    <property type="match status" value="1"/>
</dbReference>
<evidence type="ECO:0000313" key="3">
    <source>
        <dbReference type="EMBL" id="MBU3850157.1"/>
    </source>
</evidence>
<proteinExistence type="predicted"/>
<dbReference type="PRINTS" id="PR00411">
    <property type="entry name" value="PNDRDTASEI"/>
</dbReference>
<sequence length="566" mass="62132">MIQDVTLTFFSAHISSEADAKSIKHQLAKKLSCNVSYINGFVLKKKSLDARHGKIKIHMQYTVYTGEDNPPKEEEIVYQLCDPQKKVVIVGSGPGGLFAALKLLEHGITPIVLERGKSTRERKVDIAHISRNHTVNENSNYCFGEGGAGTFSDGKLFTRSVKRGNPQRIRSIFYYFGKEFFGDDRSVITAAHPHIGTDKLPGIINAMTAKIRSCGGDVLFNCRCNDFIFEEISEGCTKKIRVKGVKAVDTITGKEKTFTGDCVVLATGHSAGDIYELLQKYIPSALEEKTFAAGVRIEHPRSVIDGIQYHGAEKKSRLPAAEYRLTTQVEGRGVYSFCMCPGGLVVPSSSGEEGLVVNGMSPSSRGGNWSNAAIVTEILPEDFESIISDLEKKIQAWEESPVDFEKIKLRNSGVAGSRGLYLRTLLEVLAKLNSDGQRAPAQRVVDFLAGRKSETLPKTTYAPGLISSRLDLWLPQHITVRLKQALVDFEKKMKGFIMPEAVLIAPETRTSTPLRICRDKEGFQCIYAENLYPVGEGAGYAGGIVSSAMDGEAAAEAIIKKYFSKN</sequence>
<keyword evidence="3" id="KW-0560">Oxidoreductase</keyword>
<dbReference type="GO" id="GO:0004497">
    <property type="term" value="F:monooxygenase activity"/>
    <property type="evidence" value="ECO:0007669"/>
    <property type="project" value="UniProtKB-KW"/>
</dbReference>
<organism evidence="3 4">
    <name type="scientific">Candidatus Treponema excrementipullorum</name>
    <dbReference type="NCBI Taxonomy" id="2838768"/>
    <lineage>
        <taxon>Bacteria</taxon>
        <taxon>Pseudomonadati</taxon>
        <taxon>Spirochaetota</taxon>
        <taxon>Spirochaetia</taxon>
        <taxon>Spirochaetales</taxon>
        <taxon>Treponemataceae</taxon>
        <taxon>Treponema</taxon>
    </lineage>
</organism>
<gene>
    <name evidence="3" type="ORF">IAA16_06285</name>
</gene>
<feature type="domain" description="FAD-binding" evidence="1">
    <location>
        <begin position="86"/>
        <end position="122"/>
    </location>
</feature>
<dbReference type="EMBL" id="JAHLFV010000150">
    <property type="protein sequence ID" value="MBU3850157.1"/>
    <property type="molecule type" value="Genomic_DNA"/>
</dbReference>
<dbReference type="InterPro" id="IPR049516">
    <property type="entry name" value="FAD-depend_C"/>
</dbReference>
<dbReference type="PIRSF" id="PIRSF038984">
    <property type="entry name" value="FAD_binding_protein"/>
    <property type="match status" value="1"/>
</dbReference>
<dbReference type="PANTHER" id="PTHR42842">
    <property type="entry name" value="FAD/NAD(P)-BINDING OXIDOREDUCTASE"/>
    <property type="match status" value="1"/>
</dbReference>
<comment type="caution">
    <text evidence="3">The sequence shown here is derived from an EMBL/GenBank/DDBJ whole genome shotgun (WGS) entry which is preliminary data.</text>
</comment>
<dbReference type="AlphaFoldDB" id="A0A9E2NZ19"/>
<evidence type="ECO:0000313" key="4">
    <source>
        <dbReference type="Proteomes" id="UP000823914"/>
    </source>
</evidence>
<name>A0A9E2NZ19_9SPIR</name>
<accession>A0A9E2NZ19</accession>
<dbReference type="GO" id="GO:0071949">
    <property type="term" value="F:FAD binding"/>
    <property type="evidence" value="ECO:0007669"/>
    <property type="project" value="InterPro"/>
</dbReference>
<feature type="domain" description="FAD-dependent protein C-terminal" evidence="2">
    <location>
        <begin position="291"/>
        <end position="510"/>
    </location>
</feature>
<reference evidence="3" key="1">
    <citation type="journal article" date="2021" name="PeerJ">
        <title>Extensive microbial diversity within the chicken gut microbiome revealed by metagenomics and culture.</title>
        <authorList>
            <person name="Gilroy R."/>
            <person name="Ravi A."/>
            <person name="Getino M."/>
            <person name="Pursley I."/>
            <person name="Horton D.L."/>
            <person name="Alikhan N.F."/>
            <person name="Baker D."/>
            <person name="Gharbi K."/>
            <person name="Hall N."/>
            <person name="Watson M."/>
            <person name="Adriaenssens E.M."/>
            <person name="Foster-Nyarko E."/>
            <person name="Jarju S."/>
            <person name="Secka A."/>
            <person name="Antonio M."/>
            <person name="Oren A."/>
            <person name="Chaudhuri R.R."/>
            <person name="La Ragione R."/>
            <person name="Hildebrand F."/>
            <person name="Pallen M.J."/>
        </authorList>
    </citation>
    <scope>NUCLEOTIDE SEQUENCE</scope>
    <source>
        <strain evidence="3">Gambia15-2214</strain>
    </source>
</reference>
<reference evidence="3" key="2">
    <citation type="submission" date="2021-04" db="EMBL/GenBank/DDBJ databases">
        <authorList>
            <person name="Gilroy R."/>
        </authorList>
    </citation>
    <scope>NUCLEOTIDE SEQUENCE</scope>
    <source>
        <strain evidence="3">Gambia15-2214</strain>
    </source>
</reference>
<dbReference type="InterPro" id="IPR002938">
    <property type="entry name" value="FAD-bd"/>
</dbReference>
<evidence type="ECO:0000259" key="2">
    <source>
        <dbReference type="Pfam" id="PF21688"/>
    </source>
</evidence>
<dbReference type="InterPro" id="IPR036188">
    <property type="entry name" value="FAD/NAD-bd_sf"/>
</dbReference>
<dbReference type="Gene3D" id="3.30.70.2700">
    <property type="match status" value="1"/>
</dbReference>
<dbReference type="PANTHER" id="PTHR42842:SF3">
    <property type="entry name" value="FAD_NAD(P)-BINDING OXIDOREDUCTASE FAMILY PROTEIN"/>
    <property type="match status" value="1"/>
</dbReference>
<dbReference type="Gene3D" id="3.50.50.60">
    <property type="entry name" value="FAD/NAD(P)-binding domain"/>
    <property type="match status" value="2"/>
</dbReference>